<gene>
    <name evidence="1" type="ORF">GCM10009863_62030</name>
</gene>
<sequence length="154" mass="16320">MTALDSLWARYRLPLRDALHVNGGGSRTVSYEVSYGRPFGAGKAGPLRIGAPFDLEASLKDAPDDDTSEVDGQKSLELPEGGCLWAGEGSHGSEGFFARLAPDRALVWTVFFTGSNPFTGIQLRGRAATFTTAAGVVLTVDIDDPAQPPRPDLA</sequence>
<dbReference type="Proteomes" id="UP001501447">
    <property type="component" value="Unassembled WGS sequence"/>
</dbReference>
<organism evidence="1 2">
    <name type="scientific">Streptomyces axinellae</name>
    <dbReference type="NCBI Taxonomy" id="552788"/>
    <lineage>
        <taxon>Bacteria</taxon>
        <taxon>Bacillati</taxon>
        <taxon>Actinomycetota</taxon>
        <taxon>Actinomycetes</taxon>
        <taxon>Kitasatosporales</taxon>
        <taxon>Streptomycetaceae</taxon>
        <taxon>Streptomyces</taxon>
    </lineage>
</organism>
<dbReference type="RefSeq" id="WP_344570390.1">
    <property type="nucleotide sequence ID" value="NZ_BAAARJ010000028.1"/>
</dbReference>
<reference evidence="1 2" key="1">
    <citation type="journal article" date="2019" name="Int. J. Syst. Evol. Microbiol.">
        <title>The Global Catalogue of Microorganisms (GCM) 10K type strain sequencing project: providing services to taxonomists for standard genome sequencing and annotation.</title>
        <authorList>
            <consortium name="The Broad Institute Genomics Platform"/>
            <consortium name="The Broad Institute Genome Sequencing Center for Infectious Disease"/>
            <person name="Wu L."/>
            <person name="Ma J."/>
        </authorList>
    </citation>
    <scope>NUCLEOTIDE SEQUENCE [LARGE SCALE GENOMIC DNA]</scope>
    <source>
        <strain evidence="1 2">JCM 16373</strain>
    </source>
</reference>
<keyword evidence="2" id="KW-1185">Reference proteome</keyword>
<accession>A0ABN3QWA7</accession>
<comment type="caution">
    <text evidence="1">The sequence shown here is derived from an EMBL/GenBank/DDBJ whole genome shotgun (WGS) entry which is preliminary data.</text>
</comment>
<protein>
    <submittedName>
        <fullName evidence="1">Uncharacterized protein</fullName>
    </submittedName>
</protein>
<name>A0ABN3QWA7_9ACTN</name>
<evidence type="ECO:0000313" key="1">
    <source>
        <dbReference type="EMBL" id="GAA2637005.1"/>
    </source>
</evidence>
<dbReference type="EMBL" id="BAAARJ010000028">
    <property type="protein sequence ID" value="GAA2637005.1"/>
    <property type="molecule type" value="Genomic_DNA"/>
</dbReference>
<evidence type="ECO:0000313" key="2">
    <source>
        <dbReference type="Proteomes" id="UP001501447"/>
    </source>
</evidence>
<proteinExistence type="predicted"/>